<organism evidence="2 3">
    <name type="scientific">Populus tomentosa</name>
    <name type="common">Chinese white poplar</name>
    <dbReference type="NCBI Taxonomy" id="118781"/>
    <lineage>
        <taxon>Eukaryota</taxon>
        <taxon>Viridiplantae</taxon>
        <taxon>Streptophyta</taxon>
        <taxon>Embryophyta</taxon>
        <taxon>Tracheophyta</taxon>
        <taxon>Spermatophyta</taxon>
        <taxon>Magnoliopsida</taxon>
        <taxon>eudicotyledons</taxon>
        <taxon>Gunneridae</taxon>
        <taxon>Pentapetalae</taxon>
        <taxon>rosids</taxon>
        <taxon>fabids</taxon>
        <taxon>Malpighiales</taxon>
        <taxon>Salicaceae</taxon>
        <taxon>Saliceae</taxon>
        <taxon>Populus</taxon>
    </lineage>
</organism>
<protein>
    <submittedName>
        <fullName evidence="2">Uncharacterized protein</fullName>
    </submittedName>
</protein>
<keyword evidence="3" id="KW-1185">Reference proteome</keyword>
<dbReference type="AlphaFoldDB" id="A0A8X7Y0X7"/>
<accession>A0A8X7Y0X7</accession>
<gene>
    <name evidence="2" type="ORF">POTOM_059865</name>
</gene>
<dbReference type="Pfam" id="PF08555">
    <property type="entry name" value="FAM32A"/>
    <property type="match status" value="1"/>
</dbReference>
<dbReference type="EMBL" id="JAAWWB010000120">
    <property type="protein sequence ID" value="KAG6737140.1"/>
    <property type="molecule type" value="Genomic_DNA"/>
</dbReference>
<feature type="region of interest" description="Disordered" evidence="1">
    <location>
        <begin position="47"/>
        <end position="66"/>
    </location>
</feature>
<dbReference type="Proteomes" id="UP000886885">
    <property type="component" value="Unassembled WGS sequence"/>
</dbReference>
<reference evidence="2" key="1">
    <citation type="journal article" date="2020" name="bioRxiv">
        <title>Hybrid origin of Populus tomentosa Carr. identified through genome sequencing and phylogenomic analysis.</title>
        <authorList>
            <person name="An X."/>
            <person name="Gao K."/>
            <person name="Chen Z."/>
            <person name="Li J."/>
            <person name="Yang X."/>
            <person name="Yang X."/>
            <person name="Zhou J."/>
            <person name="Guo T."/>
            <person name="Zhao T."/>
            <person name="Huang S."/>
            <person name="Miao D."/>
            <person name="Khan W.U."/>
            <person name="Rao P."/>
            <person name="Ye M."/>
            <person name="Lei B."/>
            <person name="Liao W."/>
            <person name="Wang J."/>
            <person name="Ji L."/>
            <person name="Li Y."/>
            <person name="Guo B."/>
            <person name="Mustafa N.S."/>
            <person name="Li S."/>
            <person name="Yun Q."/>
            <person name="Keller S.R."/>
            <person name="Mao J."/>
            <person name="Zhang R."/>
            <person name="Strauss S.H."/>
        </authorList>
    </citation>
    <scope>NUCLEOTIDE SEQUENCE</scope>
    <source>
        <strain evidence="2">GM15</strain>
        <tissue evidence="2">Leaf</tissue>
    </source>
</reference>
<name>A0A8X7Y0X7_POPTO</name>
<dbReference type="InterPro" id="IPR013865">
    <property type="entry name" value="FAM32A"/>
</dbReference>
<proteinExistence type="predicted"/>
<sequence>MSGYENVVGGKLKLKGKALDVKAGSLKKKKKKHVKKQVDSSDLVIHNELSTGQSVEEPTDDPNEEDINMKAKRARKERLLLTSIISHLQRDDTLSRERELMFIGWRKKLINLTVTGFKISTNIWPT</sequence>
<feature type="compositionally biased region" description="Acidic residues" evidence="1">
    <location>
        <begin position="57"/>
        <end position="66"/>
    </location>
</feature>
<evidence type="ECO:0000256" key="1">
    <source>
        <dbReference type="SAM" id="MobiDB-lite"/>
    </source>
</evidence>
<comment type="caution">
    <text evidence="2">The sequence shown here is derived from an EMBL/GenBank/DDBJ whole genome shotgun (WGS) entry which is preliminary data.</text>
</comment>
<evidence type="ECO:0000313" key="3">
    <source>
        <dbReference type="Proteomes" id="UP000886885"/>
    </source>
</evidence>
<evidence type="ECO:0000313" key="2">
    <source>
        <dbReference type="EMBL" id="KAG6737140.1"/>
    </source>
</evidence>